<organism evidence="2 3">
    <name type="scientific">Lates calcarifer</name>
    <name type="common">Barramundi</name>
    <name type="synonym">Holocentrus calcarifer</name>
    <dbReference type="NCBI Taxonomy" id="8187"/>
    <lineage>
        <taxon>Eukaryota</taxon>
        <taxon>Metazoa</taxon>
        <taxon>Chordata</taxon>
        <taxon>Craniata</taxon>
        <taxon>Vertebrata</taxon>
        <taxon>Euteleostomi</taxon>
        <taxon>Actinopterygii</taxon>
        <taxon>Neopterygii</taxon>
        <taxon>Teleostei</taxon>
        <taxon>Neoteleostei</taxon>
        <taxon>Acanthomorphata</taxon>
        <taxon>Carangaria</taxon>
        <taxon>Carangaria incertae sedis</taxon>
        <taxon>Centropomidae</taxon>
        <taxon>Lates</taxon>
    </lineage>
</organism>
<dbReference type="PANTHER" id="PTHR15949">
    <property type="entry name" value="TESTIS-EXPRESSED PROTEIN 264"/>
    <property type="match status" value="1"/>
</dbReference>
<dbReference type="GeneTree" id="ENSGT00390000016901"/>
<dbReference type="Gene3D" id="3.20.80.10">
    <property type="entry name" value="Regulatory factor, effector binding domain"/>
    <property type="match status" value="1"/>
</dbReference>
<feature type="compositionally biased region" description="Basic and acidic residues" evidence="1">
    <location>
        <begin position="264"/>
        <end position="276"/>
    </location>
</feature>
<dbReference type="KEGG" id="lcf:108889848"/>
<dbReference type="InParanoid" id="A0A4W6F7R0"/>
<feature type="compositionally biased region" description="Low complexity" evidence="1">
    <location>
        <begin position="218"/>
        <end position="239"/>
    </location>
</feature>
<sequence>MSDLILVLLIVVLLVCLLVTVGGFLLYSGLLTDVVIKTGPPPIRNVTIAYKFKEGSYKDCGAAYTESCSIGPKLNSIGVFYDDPKQRPSEKCRYVVGSVLCEGEEKPDEELQKLYEKFGFKVFSLPEVSHAVTTSFPCTTNLSYMLGPYRVYPRLTSYIEERKLCAFPTIEICGSDVINYMVPLSRQTDFFVPEMKEEVKTDVKEEDSDEDRGTDITGADSHSDVSSVSGGVPWDSRETSLAASTAASLASSLPLRDVMDANEDTKCRDHSDRDSNESMGSGSSFEELDMDHEEQEEGEEKEEEKGDEEEKGLPEGEDGAREAVELAAEKKESLGDGEE</sequence>
<dbReference type="SUPFAM" id="SSF55136">
    <property type="entry name" value="Probable bacterial effector-binding domain"/>
    <property type="match status" value="1"/>
</dbReference>
<reference evidence="4" key="2">
    <citation type="submission" date="2025-04" db="UniProtKB">
        <authorList>
            <consortium name="RefSeq"/>
        </authorList>
    </citation>
    <scope>IDENTIFICATION</scope>
    <source>
        <tissue evidence="4">Brain</tissue>
    </source>
</reference>
<dbReference type="GO" id="GO:0005634">
    <property type="term" value="C:nucleus"/>
    <property type="evidence" value="ECO:0007669"/>
    <property type="project" value="TreeGrafter"/>
</dbReference>
<dbReference type="CTD" id="402960"/>
<dbReference type="GO" id="GO:0061709">
    <property type="term" value="P:reticulophagy"/>
    <property type="evidence" value="ECO:0007669"/>
    <property type="project" value="TreeGrafter"/>
</dbReference>
<dbReference type="STRING" id="8187.ENSLCAP00010046765"/>
<feature type="compositionally biased region" description="Basic and acidic residues" evidence="1">
    <location>
        <begin position="311"/>
        <end position="339"/>
    </location>
</feature>
<dbReference type="Proteomes" id="UP000694890">
    <property type="component" value="Linkage group LG12"/>
</dbReference>
<dbReference type="RefSeq" id="XP_018542021.1">
    <property type="nucleotide sequence ID" value="XM_018686505.2"/>
</dbReference>
<dbReference type="GO" id="GO:0106300">
    <property type="term" value="P:protein-DNA covalent cross-linking repair"/>
    <property type="evidence" value="ECO:0007669"/>
    <property type="project" value="TreeGrafter"/>
</dbReference>
<gene>
    <name evidence="2" type="primary">TEX264</name>
    <name evidence="4" type="synonym">tex264a</name>
</gene>
<dbReference type="AlphaFoldDB" id="A0A4W6F7R0"/>
<feature type="compositionally biased region" description="Acidic residues" evidence="1">
    <location>
        <begin position="286"/>
        <end position="310"/>
    </location>
</feature>
<evidence type="ECO:0000313" key="4">
    <source>
        <dbReference type="RefSeq" id="XP_018542021.1"/>
    </source>
</evidence>
<feature type="region of interest" description="Disordered" evidence="1">
    <location>
        <begin position="264"/>
        <end position="339"/>
    </location>
</feature>
<reference evidence="3" key="1">
    <citation type="submission" date="2015-09" db="EMBL/GenBank/DDBJ databases">
        <authorList>
            <person name="Sai Rama Sridatta P."/>
        </authorList>
    </citation>
    <scope>NUCLEOTIDE SEQUENCE [LARGE SCALE GENOMIC DNA]</scope>
</reference>
<reference evidence="2" key="3">
    <citation type="submission" date="2025-05" db="UniProtKB">
        <authorList>
            <consortium name="Ensembl"/>
        </authorList>
    </citation>
    <scope>IDENTIFICATION</scope>
</reference>
<dbReference type="InterPro" id="IPR011256">
    <property type="entry name" value="Reg_factor_effector_dom_sf"/>
</dbReference>
<dbReference type="Ensembl" id="ENSLCAT00010047895.1">
    <property type="protein sequence ID" value="ENSLCAP00010046765.1"/>
    <property type="gene ID" value="ENSLCAG00010021675.1"/>
</dbReference>
<dbReference type="PANTHER" id="PTHR15949:SF3">
    <property type="entry name" value="TESTIS-EXPRESSED PROTEIN 264"/>
    <property type="match status" value="1"/>
</dbReference>
<accession>A0A4W6F7R0</accession>
<dbReference type="GO" id="GO:0005657">
    <property type="term" value="C:replication fork"/>
    <property type="evidence" value="ECO:0007669"/>
    <property type="project" value="TreeGrafter"/>
</dbReference>
<evidence type="ECO:0000313" key="3">
    <source>
        <dbReference type="Proteomes" id="UP000314980"/>
    </source>
</evidence>
<feature type="region of interest" description="Disordered" evidence="1">
    <location>
        <begin position="197"/>
        <end position="239"/>
    </location>
</feature>
<dbReference type="GeneID" id="108889848"/>
<dbReference type="OrthoDB" id="2140079at2759"/>
<protein>
    <submittedName>
        <fullName evidence="2">Testis expressed 264, ER-phagy receptor a</fullName>
    </submittedName>
    <submittedName>
        <fullName evidence="4">Testis-expressed protein 264 homolog</fullName>
    </submittedName>
</protein>
<dbReference type="GO" id="GO:0005789">
    <property type="term" value="C:endoplasmic reticulum membrane"/>
    <property type="evidence" value="ECO:0007669"/>
    <property type="project" value="TreeGrafter"/>
</dbReference>
<name>A0A4W6F7R0_LATCA</name>
<dbReference type="Proteomes" id="UP000314980">
    <property type="component" value="Unassembled WGS sequence"/>
</dbReference>
<dbReference type="GO" id="GO:0000421">
    <property type="term" value="C:autophagosome membrane"/>
    <property type="evidence" value="ECO:0007669"/>
    <property type="project" value="TreeGrafter"/>
</dbReference>
<keyword evidence="3" id="KW-1185">Reference proteome</keyword>
<evidence type="ECO:0000256" key="1">
    <source>
        <dbReference type="SAM" id="MobiDB-lite"/>
    </source>
</evidence>
<proteinExistence type="predicted"/>
<evidence type="ECO:0000313" key="2">
    <source>
        <dbReference type="Ensembl" id="ENSLCAP00010046765.1"/>
    </source>
</evidence>